<accession>A0A831VS57</accession>
<name>A0A831VS57_9FLAO</name>
<reference evidence="1" key="1">
    <citation type="journal article" date="2020" name="mSystems">
        <title>Genome- and Community-Level Interaction Insights into Carbon Utilization and Element Cycling Functions of Hydrothermarchaeota in Hydrothermal Sediment.</title>
        <authorList>
            <person name="Zhou Z."/>
            <person name="Liu Y."/>
            <person name="Xu W."/>
            <person name="Pan J."/>
            <person name="Luo Z.H."/>
            <person name="Li M."/>
        </authorList>
    </citation>
    <scope>NUCLEOTIDE SEQUENCE [LARGE SCALE GENOMIC DNA]</scope>
    <source>
        <strain evidence="1">HyVt-345</strain>
    </source>
</reference>
<sequence>MAFFNNYLNTLSDELLIGQDLSQSGSVAAGLIHKTTNDTTEVDIIHIYWELYMQLKEICFKTYYNDQMHNKIQLYAKRFNT</sequence>
<dbReference type="AlphaFoldDB" id="A0A831VS57"/>
<comment type="caution">
    <text evidence="1">The sequence shown here is derived from an EMBL/GenBank/DDBJ whole genome shotgun (WGS) entry which is preliminary data.</text>
</comment>
<dbReference type="Proteomes" id="UP000886191">
    <property type="component" value="Unassembled WGS sequence"/>
</dbReference>
<protein>
    <submittedName>
        <fullName evidence="1">Uncharacterized protein</fullName>
    </submittedName>
</protein>
<organism evidence="1">
    <name type="scientific">Pricia antarctica</name>
    <dbReference type="NCBI Taxonomy" id="641691"/>
    <lineage>
        <taxon>Bacteria</taxon>
        <taxon>Pseudomonadati</taxon>
        <taxon>Bacteroidota</taxon>
        <taxon>Flavobacteriia</taxon>
        <taxon>Flavobacteriales</taxon>
        <taxon>Flavobacteriaceae</taxon>
        <taxon>Pricia</taxon>
    </lineage>
</organism>
<proteinExistence type="predicted"/>
<dbReference type="EMBL" id="DRGL01000043">
    <property type="protein sequence ID" value="HEA21692.1"/>
    <property type="molecule type" value="Genomic_DNA"/>
</dbReference>
<gene>
    <name evidence="1" type="ORF">ENH87_12325</name>
</gene>
<evidence type="ECO:0000313" key="1">
    <source>
        <dbReference type="EMBL" id="HEA21692.1"/>
    </source>
</evidence>